<keyword evidence="2" id="KW-0479">Metal-binding</keyword>
<feature type="coiled-coil region" evidence="8">
    <location>
        <begin position="486"/>
        <end position="534"/>
    </location>
</feature>
<dbReference type="InterPro" id="IPR013083">
    <property type="entry name" value="Znf_RING/FYVE/PHD"/>
</dbReference>
<comment type="caution">
    <text evidence="12">The sequence shown here is derived from an EMBL/GenBank/DDBJ whole genome shotgun (WGS) entry which is preliminary data.</text>
</comment>
<reference evidence="12 13" key="1">
    <citation type="journal article" date="2021" name="Sci. Rep.">
        <title>The genome of the diatom Chaetoceros tenuissimus carries an ancient integrated fragment of an extant virus.</title>
        <authorList>
            <person name="Hongo Y."/>
            <person name="Kimura K."/>
            <person name="Takaki Y."/>
            <person name="Yoshida Y."/>
            <person name="Baba S."/>
            <person name="Kobayashi G."/>
            <person name="Nagasaki K."/>
            <person name="Hano T."/>
            <person name="Tomaru Y."/>
        </authorList>
    </citation>
    <scope>NUCLEOTIDE SEQUENCE [LARGE SCALE GENOMIC DNA]</scope>
    <source>
        <strain evidence="12 13">NIES-3715</strain>
    </source>
</reference>
<keyword evidence="5" id="KW-0539">Nucleus</keyword>
<feature type="compositionally biased region" description="Basic and acidic residues" evidence="9">
    <location>
        <begin position="229"/>
        <end position="248"/>
    </location>
</feature>
<evidence type="ECO:0000313" key="13">
    <source>
        <dbReference type="Proteomes" id="UP001054902"/>
    </source>
</evidence>
<keyword evidence="8" id="KW-0175">Coiled coil</keyword>
<comment type="similarity">
    <text evidence="6">Belongs to the archaeal Rpo12/eukaryotic RPC10 RNA polymerase subunit family.</text>
</comment>
<dbReference type="InterPro" id="IPR002893">
    <property type="entry name" value="Znf_MYND"/>
</dbReference>
<evidence type="ECO:0000256" key="6">
    <source>
        <dbReference type="ARBA" id="ARBA00025770"/>
    </source>
</evidence>
<evidence type="ECO:0000256" key="7">
    <source>
        <dbReference type="PROSITE-ProRule" id="PRU00134"/>
    </source>
</evidence>
<dbReference type="Pfam" id="PF01753">
    <property type="entry name" value="zf-MYND"/>
    <property type="match status" value="1"/>
</dbReference>
<dbReference type="PROSITE" id="PS00518">
    <property type="entry name" value="ZF_RING_1"/>
    <property type="match status" value="1"/>
</dbReference>
<feature type="region of interest" description="Disordered" evidence="9">
    <location>
        <begin position="100"/>
        <end position="139"/>
    </location>
</feature>
<organism evidence="12 13">
    <name type="scientific">Chaetoceros tenuissimus</name>
    <dbReference type="NCBI Taxonomy" id="426638"/>
    <lineage>
        <taxon>Eukaryota</taxon>
        <taxon>Sar</taxon>
        <taxon>Stramenopiles</taxon>
        <taxon>Ochrophyta</taxon>
        <taxon>Bacillariophyta</taxon>
        <taxon>Coscinodiscophyceae</taxon>
        <taxon>Chaetocerotophycidae</taxon>
        <taxon>Chaetocerotales</taxon>
        <taxon>Chaetocerotaceae</taxon>
        <taxon>Chaetoceros</taxon>
    </lineage>
</organism>
<comment type="subcellular location">
    <subcellularLocation>
        <location evidence="1">Nucleus</location>
    </subcellularLocation>
</comment>
<dbReference type="InterPro" id="IPR029040">
    <property type="entry name" value="RPABC4/Spt4"/>
</dbReference>
<dbReference type="AlphaFoldDB" id="A0AAD3H4M7"/>
<dbReference type="PANTHER" id="PTHR12056:SF2">
    <property type="entry name" value="GEO11084P1"/>
    <property type="match status" value="1"/>
</dbReference>
<evidence type="ECO:0000313" key="12">
    <source>
        <dbReference type="EMBL" id="GFH50225.1"/>
    </source>
</evidence>
<keyword evidence="4" id="KW-0862">Zinc</keyword>
<dbReference type="Gene3D" id="3.30.40.10">
    <property type="entry name" value="Zinc/RING finger domain, C3HC4 (zinc finger)"/>
    <property type="match status" value="1"/>
</dbReference>
<feature type="compositionally biased region" description="Basic and acidic residues" evidence="9">
    <location>
        <begin position="454"/>
        <end position="463"/>
    </location>
</feature>
<dbReference type="EMBL" id="BLLK01000038">
    <property type="protein sequence ID" value="GFH50225.1"/>
    <property type="molecule type" value="Genomic_DNA"/>
</dbReference>
<dbReference type="SMART" id="SM00184">
    <property type="entry name" value="RING"/>
    <property type="match status" value="1"/>
</dbReference>
<evidence type="ECO:0000256" key="3">
    <source>
        <dbReference type="ARBA" id="ARBA00022771"/>
    </source>
</evidence>
<dbReference type="SUPFAM" id="SSF57850">
    <property type="entry name" value="RING/U-box"/>
    <property type="match status" value="1"/>
</dbReference>
<keyword evidence="13" id="KW-1185">Reference proteome</keyword>
<dbReference type="Proteomes" id="UP001054902">
    <property type="component" value="Unassembled WGS sequence"/>
</dbReference>
<dbReference type="InterPro" id="IPR017907">
    <property type="entry name" value="Znf_RING_CS"/>
</dbReference>
<dbReference type="GO" id="GO:0005665">
    <property type="term" value="C:RNA polymerase II, core complex"/>
    <property type="evidence" value="ECO:0007669"/>
    <property type="project" value="TreeGrafter"/>
</dbReference>
<accession>A0AAD3H4M7</accession>
<protein>
    <submittedName>
        <fullName evidence="12">E3 ubiquitin-protein ligase RING1</fullName>
    </submittedName>
</protein>
<evidence type="ECO:0000259" key="11">
    <source>
        <dbReference type="PROSITE" id="PS50865"/>
    </source>
</evidence>
<evidence type="ECO:0000256" key="9">
    <source>
        <dbReference type="SAM" id="MobiDB-lite"/>
    </source>
</evidence>
<dbReference type="PROSITE" id="PS50089">
    <property type="entry name" value="ZF_RING_2"/>
    <property type="match status" value="1"/>
</dbReference>
<feature type="domain" description="RING-type" evidence="10">
    <location>
        <begin position="647"/>
        <end position="687"/>
    </location>
</feature>
<dbReference type="GO" id="GO:0005666">
    <property type="term" value="C:RNA polymerase III complex"/>
    <property type="evidence" value="ECO:0007669"/>
    <property type="project" value="TreeGrafter"/>
</dbReference>
<feature type="compositionally biased region" description="Polar residues" evidence="9">
    <location>
        <begin position="178"/>
        <end position="209"/>
    </location>
</feature>
<feature type="compositionally biased region" description="Low complexity" evidence="9">
    <location>
        <begin position="100"/>
        <end position="112"/>
    </location>
</feature>
<feature type="coiled-coil region" evidence="8">
    <location>
        <begin position="601"/>
        <end position="628"/>
    </location>
</feature>
<feature type="region of interest" description="Disordered" evidence="9">
    <location>
        <begin position="178"/>
        <end position="248"/>
    </location>
</feature>
<sequence>MSTPGAVAQSTGTTIPIMRGVEYRCGDCGARNVIKGGDPVRCRQCGFRILYKVRTKRLIQLMKCGDCNIASYCSRNCQFRHWPMHQKTCLLKQHEARRNNNTSTQQLQQTLTKRQIQHHSLQRSHPHYHQQYQRPYQQPYQQQVQPYYQHWNMQQQQNFVSNTSSLVQHWLQSIPLKTNNGIQLPDNHTQSVGRTSNLNKGVNSKTTANTKKDPNNRRASNQTPLKRKTNTENESAKKKSRLETIDNRETANYTSSHIVNITRSTFSDIDLAKYGKYFSYIGEFILKDVIDEETNESSTFRGQIENIYMDQASDNSKKKELLFHVQYHDGDTEDLTLDEVHACRNDYKTRGDCTQNNDSVGNETVENEDNRDVEVDQDFFQSIQTAMKVAVDKKKSLSKANKEASNGDIPAIPASETCEIDDDDEDEVDNENNGEGNGVEVQNVYKVTTRKRARAEVQNDTRSSKRKNVTSCPPTFHTFDDLHNEYLSLQKVNETLSKTLNEAELQLYDKAKEIKANEKALRIAQSEIRKREDQLKAKDIELENIANGTKVKSLEHNLYALKKRTEKGTKAMEAAYEKANDVSKHVINRKNEEIEKKDKDIISKESTIKTQTEEIKRLQQELSKAKASSSKYVTNAIPNILLSELECPICLDPFKDPCIVPECCHRFCTSCIENSIKECGKECPLCRKRVTSKRALRKDGFIERVTRIVFGKN</sequence>
<feature type="domain" description="MYND-type" evidence="11">
    <location>
        <begin position="42"/>
        <end position="89"/>
    </location>
</feature>
<evidence type="ECO:0000259" key="10">
    <source>
        <dbReference type="PROSITE" id="PS50089"/>
    </source>
</evidence>
<dbReference type="Pfam" id="PF13923">
    <property type="entry name" value="zf-C3HC4_2"/>
    <property type="match status" value="1"/>
</dbReference>
<dbReference type="InterPro" id="IPR001841">
    <property type="entry name" value="Znf_RING"/>
</dbReference>
<dbReference type="Pfam" id="PF03604">
    <property type="entry name" value="Zn_ribbon_RPAB4"/>
    <property type="match status" value="1"/>
</dbReference>
<keyword evidence="3 7" id="KW-0863">Zinc-finger</keyword>
<feature type="compositionally biased region" description="Low complexity" evidence="9">
    <location>
        <begin position="129"/>
        <end position="139"/>
    </location>
</feature>
<dbReference type="InterPro" id="IPR039747">
    <property type="entry name" value="RPABC4"/>
</dbReference>
<dbReference type="SUPFAM" id="SSF63393">
    <property type="entry name" value="RNA polymerase subunits"/>
    <property type="match status" value="1"/>
</dbReference>
<evidence type="ECO:0000256" key="1">
    <source>
        <dbReference type="ARBA" id="ARBA00004123"/>
    </source>
</evidence>
<evidence type="ECO:0000256" key="4">
    <source>
        <dbReference type="ARBA" id="ARBA00022833"/>
    </source>
</evidence>
<dbReference type="GO" id="GO:0003899">
    <property type="term" value="F:DNA-directed RNA polymerase activity"/>
    <property type="evidence" value="ECO:0007669"/>
    <property type="project" value="InterPro"/>
</dbReference>
<dbReference type="PANTHER" id="PTHR12056">
    <property type="entry name" value="DNA-DIRECTED RNA POLYMERASES I, II, AND III"/>
    <property type="match status" value="1"/>
</dbReference>
<dbReference type="PROSITE" id="PS50865">
    <property type="entry name" value="ZF_MYND_2"/>
    <property type="match status" value="1"/>
</dbReference>
<dbReference type="GO" id="GO:0003677">
    <property type="term" value="F:DNA binding"/>
    <property type="evidence" value="ECO:0007669"/>
    <property type="project" value="InterPro"/>
</dbReference>
<dbReference type="SMART" id="SM00659">
    <property type="entry name" value="RPOLCX"/>
    <property type="match status" value="1"/>
</dbReference>
<dbReference type="SUPFAM" id="SSF144232">
    <property type="entry name" value="HIT/MYND zinc finger-like"/>
    <property type="match status" value="1"/>
</dbReference>
<evidence type="ECO:0000256" key="8">
    <source>
        <dbReference type="SAM" id="Coils"/>
    </source>
</evidence>
<feature type="compositionally biased region" description="Basic residues" evidence="9">
    <location>
        <begin position="115"/>
        <end position="128"/>
    </location>
</feature>
<dbReference type="GO" id="GO:0006351">
    <property type="term" value="P:DNA-templated transcription"/>
    <property type="evidence" value="ECO:0007669"/>
    <property type="project" value="InterPro"/>
</dbReference>
<name>A0AAD3H4M7_9STRA</name>
<feature type="region of interest" description="Disordered" evidence="9">
    <location>
        <begin position="451"/>
        <end position="472"/>
    </location>
</feature>
<dbReference type="Gene3D" id="2.20.28.30">
    <property type="entry name" value="RNA polymerase ii, chain L"/>
    <property type="match status" value="1"/>
</dbReference>
<evidence type="ECO:0000256" key="5">
    <source>
        <dbReference type="ARBA" id="ARBA00023242"/>
    </source>
</evidence>
<gene>
    <name evidence="12" type="ORF">CTEN210_06701</name>
</gene>
<evidence type="ECO:0000256" key="2">
    <source>
        <dbReference type="ARBA" id="ARBA00022723"/>
    </source>
</evidence>
<dbReference type="GO" id="GO:0008270">
    <property type="term" value="F:zinc ion binding"/>
    <property type="evidence" value="ECO:0007669"/>
    <property type="project" value="UniProtKB-KW"/>
</dbReference>
<dbReference type="GO" id="GO:0005736">
    <property type="term" value="C:RNA polymerase I complex"/>
    <property type="evidence" value="ECO:0007669"/>
    <property type="project" value="TreeGrafter"/>
</dbReference>
<dbReference type="InterPro" id="IPR006591">
    <property type="entry name" value="RNAP_P/RPABC4"/>
</dbReference>
<proteinExistence type="inferred from homology"/>